<dbReference type="RefSeq" id="WP_165434087.1">
    <property type="nucleotide sequence ID" value="NZ_CP012234.1"/>
</dbReference>
<feature type="transmembrane region" description="Helical" evidence="2">
    <location>
        <begin position="69"/>
        <end position="93"/>
    </location>
</feature>
<dbReference type="AlphaFoldDB" id="A0A5T1J094"/>
<proteinExistence type="predicted"/>
<dbReference type="EMBL" id="AAKDDM010000011">
    <property type="protein sequence ID" value="ECQ8482395.1"/>
    <property type="molecule type" value="Genomic_DNA"/>
</dbReference>
<comment type="caution">
    <text evidence="3">The sequence shown here is derived from an EMBL/GenBank/DDBJ whole genome shotgun (WGS) entry which is preliminary data.</text>
</comment>
<dbReference type="EMBL" id="AACLFB010000013">
    <property type="protein sequence ID" value="EAL0749056.1"/>
    <property type="molecule type" value="Genomic_DNA"/>
</dbReference>
<evidence type="ECO:0000313" key="3">
    <source>
        <dbReference type="EMBL" id="EAL0749056.1"/>
    </source>
</evidence>
<sequence length="314" mass="37109">MKEEILENIKQNFQIHYYFDDNSHPMNAFVRNAMEKDFLNFINEVGNILDIKIKLESQAREEGGLKENIIIYLIGCILGYFAPAVNNILTFYLTGQNRLQNADLKLKDLEFKLKELDLKLKEEELKNKKSQNEYIKKIEENHKIYRLLSNFYKKVENYEKIKKIGYQINNSNELIIEREQFKSFIIEENKDTEIVEDADIEIISPVLKEGKYKWKGIYNGEKIDFSMGDSGFKNAVIKQEYNFINGTTINCQLEISRTFDDYGEETKTLYRVKKVYGIKINDISKITKFGQKRRKQKEESLEPTLFDFAKDTKE</sequence>
<keyword evidence="1" id="KW-0175">Coiled coil</keyword>
<keyword evidence="2" id="KW-0812">Transmembrane</keyword>
<evidence type="ECO:0000313" key="4">
    <source>
        <dbReference type="EMBL" id="ECQ8482395.1"/>
    </source>
</evidence>
<evidence type="ECO:0000256" key="1">
    <source>
        <dbReference type="SAM" id="Coils"/>
    </source>
</evidence>
<feature type="coiled-coil region" evidence="1">
    <location>
        <begin position="99"/>
        <end position="141"/>
    </location>
</feature>
<gene>
    <name evidence="3" type="ORF">B6428_05705</name>
    <name evidence="4" type="ORF">F0172_07965</name>
</gene>
<organism evidence="3">
    <name type="scientific">Campylobacter jejuni</name>
    <dbReference type="NCBI Taxonomy" id="197"/>
    <lineage>
        <taxon>Bacteria</taxon>
        <taxon>Pseudomonadati</taxon>
        <taxon>Campylobacterota</taxon>
        <taxon>Epsilonproteobacteria</taxon>
        <taxon>Campylobacterales</taxon>
        <taxon>Campylobacteraceae</taxon>
        <taxon>Campylobacter</taxon>
    </lineage>
</organism>
<keyword evidence="2" id="KW-0472">Membrane</keyword>
<name>A0A5T1J094_CAMJU</name>
<keyword evidence="2" id="KW-1133">Transmembrane helix</keyword>
<accession>A0A5T1J094</accession>
<protein>
    <submittedName>
        <fullName evidence="3">Uncharacterized protein</fullName>
    </submittedName>
</protein>
<reference evidence="3" key="1">
    <citation type="submission" date="2018-05" db="EMBL/GenBank/DDBJ databases">
        <authorList>
            <consortium name="PulseNet: The National Subtyping Network for Foodborne Disease Surveillance"/>
            <person name="Tarr C.L."/>
            <person name="Trees E."/>
            <person name="Katz L.S."/>
            <person name="Carleton-Romer H.A."/>
            <person name="Stroika S."/>
            <person name="Kucerova Z."/>
            <person name="Roache K.F."/>
            <person name="Sabol A.L."/>
            <person name="Besser J."/>
            <person name="Gerner-Smidt P."/>
        </authorList>
    </citation>
    <scope>NUCLEOTIDE SEQUENCE</scope>
    <source>
        <strain evidence="3">PNUSAC001730</strain>
        <strain evidence="4">PNUSAC011450</strain>
    </source>
</reference>
<evidence type="ECO:0000256" key="2">
    <source>
        <dbReference type="SAM" id="Phobius"/>
    </source>
</evidence>